<dbReference type="PROSITE" id="PS50115">
    <property type="entry name" value="ARFGAP"/>
    <property type="match status" value="1"/>
</dbReference>
<dbReference type="PANTHER" id="PTHR23180">
    <property type="entry name" value="CENTAURIN/ARF"/>
    <property type="match status" value="1"/>
</dbReference>
<evidence type="ECO:0000256" key="4">
    <source>
        <dbReference type="ARBA" id="ARBA00022833"/>
    </source>
</evidence>
<dbReference type="GO" id="GO:0008270">
    <property type="term" value="F:zinc ion binding"/>
    <property type="evidence" value="ECO:0007669"/>
    <property type="project" value="UniProtKB-KW"/>
</dbReference>
<dbReference type="Pfam" id="PF13857">
    <property type="entry name" value="Ank_5"/>
    <property type="match status" value="1"/>
</dbReference>
<dbReference type="InterPro" id="IPR002110">
    <property type="entry name" value="Ankyrin_rpt"/>
</dbReference>
<dbReference type="InterPro" id="IPR036770">
    <property type="entry name" value="Ankyrin_rpt-contain_sf"/>
</dbReference>
<dbReference type="OrthoDB" id="6136903at2759"/>
<sequence length="368" mass="39449">MRQPGNRLCADCGAPDPHWASINLGIALCIECSGIHRGLGVHFSKVRSFKLDDWETDVILAFASLGNDVSNSIYEAKRKEASQAKIKPTTTDRYVHSSTFDSLLRSDREAWIRKKYVEGAFVDRSVLEDPKGQAAVALRKRFRRLKRRAGASSQNKINESGFCDPFSSSASLSSLLTDLNLTSSSPTPSATSSDDEDASGDDAAGAMALSTAEEILMTAASLADVPSMAMALALGAAKDYREPETGKTPLHAAALSGSSTACKFLLMNGAKVNAQTSEGTTPLHLAVAASNTSLVILFLESRADRSLKDANGETPYDVAVRMQDGNIVALLVATRNLRLAELLVATRNLLFATRKLHEVTCLPPENTT</sequence>
<dbReference type="Gene3D" id="1.25.40.20">
    <property type="entry name" value="Ankyrin repeat-containing domain"/>
    <property type="match status" value="1"/>
</dbReference>
<dbReference type="InterPro" id="IPR037278">
    <property type="entry name" value="ARFGAP/RecO"/>
</dbReference>
<feature type="region of interest" description="Disordered" evidence="5">
    <location>
        <begin position="181"/>
        <end position="202"/>
    </location>
</feature>
<evidence type="ECO:0000256" key="3">
    <source>
        <dbReference type="ARBA" id="ARBA00022771"/>
    </source>
</evidence>
<dbReference type="PROSITE" id="PS50297">
    <property type="entry name" value="ANK_REP_REGION"/>
    <property type="match status" value="2"/>
</dbReference>
<dbReference type="GO" id="GO:0005096">
    <property type="term" value="F:GTPase activator activity"/>
    <property type="evidence" value="ECO:0007669"/>
    <property type="project" value="UniProtKB-KW"/>
</dbReference>
<name>A0A7R8ZU82_9CRUS</name>
<evidence type="ECO:0000313" key="6">
    <source>
        <dbReference type="EMBL" id="CAD7231938.1"/>
    </source>
</evidence>
<feature type="compositionally biased region" description="Low complexity" evidence="5">
    <location>
        <begin position="181"/>
        <end position="192"/>
    </location>
</feature>
<dbReference type="PANTHER" id="PTHR23180:SF160">
    <property type="entry name" value="ADP-RIBOSYLATION FACTOR GTPASE-ACTIVATING PROTEIN EFFECTOR PROTEIN 1"/>
    <property type="match status" value="1"/>
</dbReference>
<keyword evidence="4" id="KW-0862">Zinc</keyword>
<dbReference type="PRINTS" id="PR00405">
    <property type="entry name" value="REVINTRACTNG"/>
</dbReference>
<dbReference type="PROSITE" id="PS50088">
    <property type="entry name" value="ANK_REPEAT"/>
    <property type="match status" value="2"/>
</dbReference>
<dbReference type="Pfam" id="PF01412">
    <property type="entry name" value="ArfGap"/>
    <property type="match status" value="1"/>
</dbReference>
<dbReference type="Gene3D" id="1.10.220.150">
    <property type="entry name" value="Arf GTPase activating protein"/>
    <property type="match status" value="1"/>
</dbReference>
<keyword evidence="3" id="KW-0863">Zinc-finger</keyword>
<evidence type="ECO:0000256" key="2">
    <source>
        <dbReference type="ARBA" id="ARBA00022723"/>
    </source>
</evidence>
<gene>
    <name evidence="6" type="ORF">CTOB1V02_LOCUS9781</name>
</gene>
<dbReference type="SUPFAM" id="SSF57863">
    <property type="entry name" value="ArfGap/RecO-like zinc finger"/>
    <property type="match status" value="1"/>
</dbReference>
<protein>
    <submittedName>
        <fullName evidence="6">Uncharacterized protein</fullName>
    </submittedName>
</protein>
<dbReference type="SMART" id="SM00105">
    <property type="entry name" value="ArfGap"/>
    <property type="match status" value="1"/>
</dbReference>
<dbReference type="InterPro" id="IPR001164">
    <property type="entry name" value="ArfGAP_dom"/>
</dbReference>
<evidence type="ECO:0000256" key="5">
    <source>
        <dbReference type="SAM" id="MobiDB-lite"/>
    </source>
</evidence>
<reference evidence="6" key="1">
    <citation type="submission" date="2020-11" db="EMBL/GenBank/DDBJ databases">
        <authorList>
            <person name="Tran Van P."/>
        </authorList>
    </citation>
    <scope>NUCLEOTIDE SEQUENCE</scope>
</reference>
<organism evidence="6">
    <name type="scientific">Cyprideis torosa</name>
    <dbReference type="NCBI Taxonomy" id="163714"/>
    <lineage>
        <taxon>Eukaryota</taxon>
        <taxon>Metazoa</taxon>
        <taxon>Ecdysozoa</taxon>
        <taxon>Arthropoda</taxon>
        <taxon>Crustacea</taxon>
        <taxon>Oligostraca</taxon>
        <taxon>Ostracoda</taxon>
        <taxon>Podocopa</taxon>
        <taxon>Podocopida</taxon>
        <taxon>Cytherocopina</taxon>
        <taxon>Cytheroidea</taxon>
        <taxon>Cytherideidae</taxon>
        <taxon>Cyprideis</taxon>
    </lineage>
</organism>
<evidence type="ECO:0000256" key="1">
    <source>
        <dbReference type="ARBA" id="ARBA00022468"/>
    </source>
</evidence>
<dbReference type="SMART" id="SM00248">
    <property type="entry name" value="ANK"/>
    <property type="match status" value="3"/>
</dbReference>
<dbReference type="EMBL" id="OB664042">
    <property type="protein sequence ID" value="CAD7231938.1"/>
    <property type="molecule type" value="Genomic_DNA"/>
</dbReference>
<proteinExistence type="predicted"/>
<accession>A0A7R8ZU82</accession>
<keyword evidence="2" id="KW-0479">Metal-binding</keyword>
<dbReference type="InterPro" id="IPR045258">
    <property type="entry name" value="ACAP1/2/3-like"/>
</dbReference>
<dbReference type="FunFam" id="1.10.220.150:FF:000009">
    <property type="entry name" value="stromal membrane-associated protein 1 isoform X1"/>
    <property type="match status" value="1"/>
</dbReference>
<keyword evidence="1" id="KW-0343">GTPase activation</keyword>
<dbReference type="SUPFAM" id="SSF48403">
    <property type="entry name" value="Ankyrin repeat"/>
    <property type="match status" value="1"/>
</dbReference>
<dbReference type="InterPro" id="IPR038508">
    <property type="entry name" value="ArfGAP_dom_sf"/>
</dbReference>
<dbReference type="AlphaFoldDB" id="A0A7R8ZU82"/>